<protein>
    <recommendedName>
        <fullName evidence="1">MnmC-like methyltransferase domain-containing protein</fullName>
    </recommendedName>
</protein>
<dbReference type="SUPFAM" id="SSF53335">
    <property type="entry name" value="S-adenosyl-L-methionine-dependent methyltransferases"/>
    <property type="match status" value="1"/>
</dbReference>
<dbReference type="PANTHER" id="PTHR39963:SF1">
    <property type="entry name" value="MNMC-LIKE METHYLTRANSFERASE DOMAIN-CONTAINING PROTEIN"/>
    <property type="match status" value="1"/>
</dbReference>
<dbReference type="GO" id="GO:0016645">
    <property type="term" value="F:oxidoreductase activity, acting on the CH-NH group of donors"/>
    <property type="evidence" value="ECO:0007669"/>
    <property type="project" value="InterPro"/>
</dbReference>
<evidence type="ECO:0000313" key="3">
    <source>
        <dbReference type="Proteomes" id="UP000824176"/>
    </source>
</evidence>
<dbReference type="EMBL" id="DXAQ01000006">
    <property type="protein sequence ID" value="HIZ88376.1"/>
    <property type="molecule type" value="Genomic_DNA"/>
</dbReference>
<dbReference type="InterPro" id="IPR029063">
    <property type="entry name" value="SAM-dependent_MTases_sf"/>
</dbReference>
<dbReference type="Gene3D" id="3.40.50.150">
    <property type="entry name" value="Vaccinia Virus protein VP39"/>
    <property type="match status" value="1"/>
</dbReference>
<organism evidence="2 3">
    <name type="scientific">Candidatus Mucispirillum faecigallinarum</name>
    <dbReference type="NCBI Taxonomy" id="2838699"/>
    <lineage>
        <taxon>Bacteria</taxon>
        <taxon>Pseudomonadati</taxon>
        <taxon>Deferribacterota</taxon>
        <taxon>Deferribacteres</taxon>
        <taxon>Deferribacterales</taxon>
        <taxon>Mucispirillaceae</taxon>
        <taxon>Mucispirillum</taxon>
    </lineage>
</organism>
<sequence length="202" mass="22907">MEYNESYKTKSVGAYTESLHKFVKGTNIIERAKEKEVRVLDICFGVGLNLAVTIDEALKHNITNRIHAVSVEKDSSLINIVKNTHILMPVNGYKLLRNLLNNNIYNNFSLELYIQDAVDFIYSLNHKFDIIYFDPFSKKHNSEMWSDNMFHKLYSLLDKGGVLTTYASSKSIKESLANAGFSISSLVSLGSRYQPATKAVKL</sequence>
<dbReference type="Pfam" id="PF05430">
    <property type="entry name" value="Methyltransf_30"/>
    <property type="match status" value="1"/>
</dbReference>
<accession>A0A9D2GSV5</accession>
<dbReference type="AlphaFoldDB" id="A0A9D2GSV5"/>
<evidence type="ECO:0000313" key="2">
    <source>
        <dbReference type="EMBL" id="HIZ88376.1"/>
    </source>
</evidence>
<dbReference type="Proteomes" id="UP000824176">
    <property type="component" value="Unassembled WGS sequence"/>
</dbReference>
<proteinExistence type="predicted"/>
<comment type="caution">
    <text evidence="2">The sequence shown here is derived from an EMBL/GenBank/DDBJ whole genome shotgun (WGS) entry which is preliminary data.</text>
</comment>
<reference evidence="2" key="2">
    <citation type="submission" date="2021-04" db="EMBL/GenBank/DDBJ databases">
        <authorList>
            <person name="Gilroy R."/>
        </authorList>
    </citation>
    <scope>NUCLEOTIDE SEQUENCE</scope>
    <source>
        <strain evidence="2">ChiW4-1371</strain>
    </source>
</reference>
<reference evidence="2" key="1">
    <citation type="journal article" date="2021" name="PeerJ">
        <title>Extensive microbial diversity within the chicken gut microbiome revealed by metagenomics and culture.</title>
        <authorList>
            <person name="Gilroy R."/>
            <person name="Ravi A."/>
            <person name="Getino M."/>
            <person name="Pursley I."/>
            <person name="Horton D.L."/>
            <person name="Alikhan N.F."/>
            <person name="Baker D."/>
            <person name="Gharbi K."/>
            <person name="Hall N."/>
            <person name="Watson M."/>
            <person name="Adriaenssens E.M."/>
            <person name="Foster-Nyarko E."/>
            <person name="Jarju S."/>
            <person name="Secka A."/>
            <person name="Antonio M."/>
            <person name="Oren A."/>
            <person name="Chaudhuri R.R."/>
            <person name="La Ragione R."/>
            <person name="Hildebrand F."/>
            <person name="Pallen M.J."/>
        </authorList>
    </citation>
    <scope>NUCLEOTIDE SEQUENCE</scope>
    <source>
        <strain evidence="2">ChiW4-1371</strain>
    </source>
</reference>
<dbReference type="InterPro" id="IPR008471">
    <property type="entry name" value="MnmC-like_methylTransf"/>
</dbReference>
<feature type="domain" description="MnmC-like methyltransferase" evidence="1">
    <location>
        <begin position="106"/>
        <end position="192"/>
    </location>
</feature>
<name>A0A9D2GSV5_9BACT</name>
<dbReference type="CDD" id="cd02440">
    <property type="entry name" value="AdoMet_MTases"/>
    <property type="match status" value="1"/>
</dbReference>
<evidence type="ECO:0000259" key="1">
    <source>
        <dbReference type="Pfam" id="PF05430"/>
    </source>
</evidence>
<gene>
    <name evidence="2" type="ORF">H9804_00385</name>
</gene>
<dbReference type="PANTHER" id="PTHR39963">
    <property type="entry name" value="SLL0983 PROTEIN"/>
    <property type="match status" value="1"/>
</dbReference>